<accession>A0A7G1QAZ0</accession>
<keyword evidence="2" id="KW-0503">Monooxygenase</keyword>
<feature type="transmembrane region" description="Helical" evidence="1">
    <location>
        <begin position="106"/>
        <end position="127"/>
    </location>
</feature>
<evidence type="ECO:0000313" key="2">
    <source>
        <dbReference type="EMBL" id="CAB1276655.1"/>
    </source>
</evidence>
<dbReference type="RefSeq" id="WP_197743980.1">
    <property type="nucleotide sequence ID" value="NZ_LR778175.1"/>
</dbReference>
<feature type="transmembrane region" description="Helical" evidence="1">
    <location>
        <begin position="26"/>
        <end position="43"/>
    </location>
</feature>
<keyword evidence="2" id="KW-0560">Oxidoreductase</keyword>
<proteinExistence type="predicted"/>
<dbReference type="InterPro" id="IPR023349">
    <property type="entry name" value="NH3_CH4_mOase_C_sf"/>
</dbReference>
<reference evidence="2 3" key="1">
    <citation type="submission" date="2020-03" db="EMBL/GenBank/DDBJ databases">
        <authorList>
            <person name="Picone N."/>
        </authorList>
    </citation>
    <scope>NUCLEOTIDE SEQUENCE [LARGE SCALE GENOMIC DNA]</scope>
    <source>
        <strain evidence="2">NSCAC1</strain>
    </source>
</reference>
<keyword evidence="1" id="KW-0472">Membrane</keyword>
<dbReference type="Proteomes" id="UP000516072">
    <property type="component" value="Chromosome"/>
</dbReference>
<dbReference type="NCBIfam" id="TIGR03078">
    <property type="entry name" value="CH4_NH3mon_ox_C"/>
    <property type="match status" value="1"/>
</dbReference>
<protein>
    <submittedName>
        <fullName evidence="2">Ammonia monooxygenase subunit C</fullName>
        <ecNumber evidence="2">1.13.12.-</ecNumber>
    </submittedName>
</protein>
<keyword evidence="1" id="KW-1133">Transmembrane helix</keyword>
<name>A0A7G1QAZ0_9GAMM</name>
<dbReference type="KEGG" id="ntg:NSCAC_1280"/>
<dbReference type="GO" id="GO:0004497">
    <property type="term" value="F:monooxygenase activity"/>
    <property type="evidence" value="ECO:0007669"/>
    <property type="project" value="UniProtKB-KW"/>
</dbReference>
<dbReference type="Gene3D" id="1.20.1050.50">
    <property type="entry name" value="Particulate methane monooxygenase subunit c2. Chain: C"/>
    <property type="match status" value="1"/>
</dbReference>
<organism evidence="2 3">
    <name type="scientific">Candidatus Nitrosacidococcus tergens</name>
    <dbReference type="NCBI Taxonomy" id="553981"/>
    <lineage>
        <taxon>Bacteria</taxon>
        <taxon>Pseudomonadati</taxon>
        <taxon>Pseudomonadota</taxon>
        <taxon>Gammaproteobacteria</taxon>
        <taxon>Chromatiales</taxon>
        <taxon>Chromatiaceae</taxon>
        <taxon>Candidatus Nitrosacidococcus</taxon>
    </lineage>
</organism>
<feature type="transmembrane region" description="Helical" evidence="1">
    <location>
        <begin position="152"/>
        <end position="170"/>
    </location>
</feature>
<feature type="transmembrane region" description="Helical" evidence="1">
    <location>
        <begin position="63"/>
        <end position="85"/>
    </location>
</feature>
<evidence type="ECO:0000313" key="3">
    <source>
        <dbReference type="Proteomes" id="UP000516072"/>
    </source>
</evidence>
<dbReference type="NCBIfam" id="NF041641">
    <property type="entry name" value="AmoC_BACT"/>
    <property type="match status" value="1"/>
</dbReference>
<dbReference type="InterPro" id="IPR006980">
    <property type="entry name" value="NH3_CH4_mOase_C"/>
</dbReference>
<feature type="transmembrane region" description="Helical" evidence="1">
    <location>
        <begin position="182"/>
        <end position="201"/>
    </location>
</feature>
<evidence type="ECO:0000256" key="1">
    <source>
        <dbReference type="SAM" id="Phobius"/>
    </source>
</evidence>
<keyword evidence="1" id="KW-0812">Transmembrane</keyword>
<dbReference type="EC" id="1.13.12.-" evidence="2"/>
<feature type="transmembrane region" description="Helical" evidence="1">
    <location>
        <begin position="221"/>
        <end position="243"/>
    </location>
</feature>
<dbReference type="Pfam" id="PF04896">
    <property type="entry name" value="AmoC"/>
    <property type="match status" value="1"/>
</dbReference>
<dbReference type="EMBL" id="LR778175">
    <property type="protein sequence ID" value="CAB1276655.1"/>
    <property type="molecule type" value="Genomic_DNA"/>
</dbReference>
<dbReference type="CDD" id="cd19412">
    <property type="entry name" value="pMMO-AMO_C"/>
    <property type="match status" value="1"/>
</dbReference>
<dbReference type="AlphaFoldDB" id="A0A7G1QAZ0"/>
<keyword evidence="3" id="KW-1185">Reference proteome</keyword>
<gene>
    <name evidence="2" type="primary">amoC</name>
    <name evidence="2" type="ORF">NSCAC_1280</name>
</gene>
<sequence length="262" mass="30486">MAATSRAVARGAVVDQEAALFPMGNMWLAIAAIFAFYICVRLYEGWAGWEFGLDSFDPAFDKYWMNLLYAELTIEAIGTGALITYMWKTRERDPDSVHPREELRRYCSLFCWWAIYGVGLFWGASFFTEQDGAWHQTVIRDTDFTPSHILEFYMSYPIYVMFGLGSYAYAVTRIPYFNLSKGWSVSYLMLILGPFMIFPNVGLNEWGHTFWFMEELFVAPLHWGFVFFAWFILAMFGVVTQVLPRVRELIGRELSQSEEYAR</sequence>